<organism evidence="3 4">
    <name type="scientific">Ziziphus jujuba var. spinosa</name>
    <dbReference type="NCBI Taxonomy" id="714518"/>
    <lineage>
        <taxon>Eukaryota</taxon>
        <taxon>Viridiplantae</taxon>
        <taxon>Streptophyta</taxon>
        <taxon>Embryophyta</taxon>
        <taxon>Tracheophyta</taxon>
        <taxon>Spermatophyta</taxon>
        <taxon>Magnoliopsida</taxon>
        <taxon>eudicotyledons</taxon>
        <taxon>Gunneridae</taxon>
        <taxon>Pentapetalae</taxon>
        <taxon>rosids</taxon>
        <taxon>fabids</taxon>
        <taxon>Rosales</taxon>
        <taxon>Rhamnaceae</taxon>
        <taxon>Paliureae</taxon>
        <taxon>Ziziphus</taxon>
    </lineage>
</organism>
<dbReference type="Pfam" id="PF02893">
    <property type="entry name" value="GRAM"/>
    <property type="match status" value="1"/>
</dbReference>
<dbReference type="PANTHER" id="PTHR31969">
    <property type="entry name" value="GEM-LIKE PROTEIN 2"/>
    <property type="match status" value="1"/>
</dbReference>
<comment type="similarity">
    <text evidence="1">Belongs to the GEM family.</text>
</comment>
<dbReference type="InterPro" id="IPR037848">
    <property type="entry name" value="GEM-like"/>
</dbReference>
<dbReference type="Proteomes" id="UP000813462">
    <property type="component" value="Unassembled WGS sequence"/>
</dbReference>
<dbReference type="InterPro" id="IPR004182">
    <property type="entry name" value="GRAM"/>
</dbReference>
<dbReference type="AlphaFoldDB" id="A0A978URW7"/>
<evidence type="ECO:0000259" key="2">
    <source>
        <dbReference type="SMART" id="SM00568"/>
    </source>
</evidence>
<proteinExistence type="inferred from homology"/>
<accession>A0A978URW7</accession>
<gene>
    <name evidence="3" type="ORF">FEM48_Zijuj09G0083800</name>
</gene>
<dbReference type="CDD" id="cd13222">
    <property type="entry name" value="PH-GRAM_GEM"/>
    <property type="match status" value="1"/>
</dbReference>
<evidence type="ECO:0000313" key="3">
    <source>
        <dbReference type="EMBL" id="KAH7517617.1"/>
    </source>
</evidence>
<reference evidence="3" key="1">
    <citation type="journal article" date="2021" name="Front. Plant Sci.">
        <title>Chromosome-Scale Genome Assembly for Chinese Sour Jujube and Insights Into Its Genome Evolution and Domestication Signature.</title>
        <authorList>
            <person name="Shen L.-Y."/>
            <person name="Luo H."/>
            <person name="Wang X.-L."/>
            <person name="Wang X.-M."/>
            <person name="Qiu X.-J."/>
            <person name="Liu H."/>
            <person name="Zhou S.-S."/>
            <person name="Jia K.-H."/>
            <person name="Nie S."/>
            <person name="Bao Y.-T."/>
            <person name="Zhang R.-G."/>
            <person name="Yun Q.-Z."/>
            <person name="Chai Y.-H."/>
            <person name="Lu J.-Y."/>
            <person name="Li Y."/>
            <person name="Zhao S.-W."/>
            <person name="Mao J.-F."/>
            <person name="Jia S.-G."/>
            <person name="Mao Y.-M."/>
        </authorList>
    </citation>
    <scope>NUCLEOTIDE SEQUENCE</scope>
    <source>
        <strain evidence="3">AT0</strain>
        <tissue evidence="3">Leaf</tissue>
    </source>
</reference>
<sequence length="251" mass="28369">MNTYSTPPSTADYNNHSVSPYVQLSNSSGRRPMVKMFGVFNRCGKTVEDATRKAENIADNFWHHLATSNLIFCDPNFSHAARIEAHLSDTLKVSSSFTDAAMARLAQGTKVLAEGGHDKVFHQTFHNLPGEKLLHTYACYLSTTTGPVIGTLYISNRRIAFCSDFPLSLYSPAGNPESMYYKVVVQIDQLRAVNPCANRWNPSEKYIHMVTRDDHQFWFMGFISYDKAIKNLNEVLHQSRGENPGELRRQI</sequence>
<dbReference type="SMART" id="SM00568">
    <property type="entry name" value="GRAM"/>
    <property type="match status" value="1"/>
</dbReference>
<protein>
    <recommendedName>
        <fullName evidence="2">GRAM domain-containing protein</fullName>
    </recommendedName>
</protein>
<dbReference type="Gene3D" id="2.30.29.30">
    <property type="entry name" value="Pleckstrin-homology domain (PH domain)/Phosphotyrosine-binding domain (PTB)"/>
    <property type="match status" value="1"/>
</dbReference>
<evidence type="ECO:0000313" key="4">
    <source>
        <dbReference type="Proteomes" id="UP000813462"/>
    </source>
</evidence>
<dbReference type="InterPro" id="IPR011993">
    <property type="entry name" value="PH-like_dom_sf"/>
</dbReference>
<dbReference type="EMBL" id="JAEACU010000009">
    <property type="protein sequence ID" value="KAH7517617.1"/>
    <property type="molecule type" value="Genomic_DNA"/>
</dbReference>
<name>A0A978URW7_ZIZJJ</name>
<evidence type="ECO:0000256" key="1">
    <source>
        <dbReference type="ARBA" id="ARBA00009414"/>
    </source>
</evidence>
<feature type="domain" description="GRAM" evidence="2">
    <location>
        <begin position="119"/>
        <end position="197"/>
    </location>
</feature>
<comment type="caution">
    <text evidence="3">The sequence shown here is derived from an EMBL/GenBank/DDBJ whole genome shotgun (WGS) entry which is preliminary data.</text>
</comment>